<keyword evidence="2" id="KW-1185">Reference proteome</keyword>
<evidence type="ECO:0000313" key="1">
    <source>
        <dbReference type="EMBL" id="OIV94117.1"/>
    </source>
</evidence>
<dbReference type="Gramene" id="OIV94117">
    <property type="protein sequence ID" value="OIV94117"/>
    <property type="gene ID" value="TanjilG_29217"/>
</dbReference>
<accession>A0A1J7G117</accession>
<reference evidence="1 2" key="1">
    <citation type="journal article" date="2017" name="Plant Biotechnol. J.">
        <title>A comprehensive draft genome sequence for lupin (Lupinus angustifolius), an emerging health food: insights into plant-microbe interactions and legume evolution.</title>
        <authorList>
            <person name="Hane J.K."/>
            <person name="Ming Y."/>
            <person name="Kamphuis L.G."/>
            <person name="Nelson M.N."/>
            <person name="Garg G."/>
            <person name="Atkins C.A."/>
            <person name="Bayer P.E."/>
            <person name="Bravo A."/>
            <person name="Bringans S."/>
            <person name="Cannon S."/>
            <person name="Edwards D."/>
            <person name="Foley R."/>
            <person name="Gao L.L."/>
            <person name="Harrison M.J."/>
            <person name="Huang W."/>
            <person name="Hurgobin B."/>
            <person name="Li S."/>
            <person name="Liu C.W."/>
            <person name="McGrath A."/>
            <person name="Morahan G."/>
            <person name="Murray J."/>
            <person name="Weller J."/>
            <person name="Jian J."/>
            <person name="Singh K.B."/>
        </authorList>
    </citation>
    <scope>NUCLEOTIDE SEQUENCE [LARGE SCALE GENOMIC DNA]</scope>
    <source>
        <strain evidence="2">cv. Tanjil</strain>
        <tissue evidence="1">Whole plant</tissue>
    </source>
</reference>
<protein>
    <submittedName>
        <fullName evidence="1">Uncharacterized protein</fullName>
    </submittedName>
</protein>
<dbReference type="AlphaFoldDB" id="A0A1J7G117"/>
<gene>
    <name evidence="1" type="ORF">TanjilG_29217</name>
</gene>
<sequence length="114" mass="12428">MLQGVQHFCAWEARSPLPLLQQGIEYDENGKFSNDQMMDAKLKKGVQQLGVESTDFGCQASKHGLCLAKHGAVSVEHKLSSSYRGIHCQAMPPMHGLCLSHKLLSISDAFSLSG</sequence>
<name>A0A1J7G117_LUPAN</name>
<proteinExistence type="predicted"/>
<dbReference type="EMBL" id="CM007377">
    <property type="protein sequence ID" value="OIV94117.1"/>
    <property type="molecule type" value="Genomic_DNA"/>
</dbReference>
<evidence type="ECO:0000313" key="2">
    <source>
        <dbReference type="Proteomes" id="UP000188354"/>
    </source>
</evidence>
<dbReference type="Proteomes" id="UP000188354">
    <property type="component" value="Chromosome LG17"/>
</dbReference>
<organism evidence="1 2">
    <name type="scientific">Lupinus angustifolius</name>
    <name type="common">Narrow-leaved blue lupine</name>
    <dbReference type="NCBI Taxonomy" id="3871"/>
    <lineage>
        <taxon>Eukaryota</taxon>
        <taxon>Viridiplantae</taxon>
        <taxon>Streptophyta</taxon>
        <taxon>Embryophyta</taxon>
        <taxon>Tracheophyta</taxon>
        <taxon>Spermatophyta</taxon>
        <taxon>Magnoliopsida</taxon>
        <taxon>eudicotyledons</taxon>
        <taxon>Gunneridae</taxon>
        <taxon>Pentapetalae</taxon>
        <taxon>rosids</taxon>
        <taxon>fabids</taxon>
        <taxon>Fabales</taxon>
        <taxon>Fabaceae</taxon>
        <taxon>Papilionoideae</taxon>
        <taxon>50 kb inversion clade</taxon>
        <taxon>genistoids sensu lato</taxon>
        <taxon>core genistoids</taxon>
        <taxon>Genisteae</taxon>
        <taxon>Lupinus</taxon>
    </lineage>
</organism>